<feature type="transmembrane region" description="Helical" evidence="6">
    <location>
        <begin position="415"/>
        <end position="436"/>
    </location>
</feature>
<feature type="transmembrane region" description="Helical" evidence="6">
    <location>
        <begin position="144"/>
        <end position="167"/>
    </location>
</feature>
<evidence type="ECO:0000313" key="8">
    <source>
        <dbReference type="EMBL" id="KAF2398887.1"/>
    </source>
</evidence>
<organism evidence="8 9">
    <name type="scientific">Trichodelitschia bisporula</name>
    <dbReference type="NCBI Taxonomy" id="703511"/>
    <lineage>
        <taxon>Eukaryota</taxon>
        <taxon>Fungi</taxon>
        <taxon>Dikarya</taxon>
        <taxon>Ascomycota</taxon>
        <taxon>Pezizomycotina</taxon>
        <taxon>Dothideomycetes</taxon>
        <taxon>Dothideomycetes incertae sedis</taxon>
        <taxon>Phaeotrichales</taxon>
        <taxon>Phaeotrichaceae</taxon>
        <taxon>Trichodelitschia</taxon>
    </lineage>
</organism>
<dbReference type="AlphaFoldDB" id="A0A6G1HSR6"/>
<dbReference type="InterPro" id="IPR050930">
    <property type="entry name" value="MFS_Vesicular_Transporter"/>
</dbReference>
<feature type="transmembrane region" description="Helical" evidence="6">
    <location>
        <begin position="338"/>
        <end position="367"/>
    </location>
</feature>
<feature type="transmembrane region" description="Helical" evidence="6">
    <location>
        <begin position="12"/>
        <end position="32"/>
    </location>
</feature>
<evidence type="ECO:0000256" key="6">
    <source>
        <dbReference type="SAM" id="Phobius"/>
    </source>
</evidence>
<evidence type="ECO:0000256" key="4">
    <source>
        <dbReference type="ARBA" id="ARBA00022989"/>
    </source>
</evidence>
<dbReference type="EMBL" id="ML996699">
    <property type="protein sequence ID" value="KAF2398887.1"/>
    <property type="molecule type" value="Genomic_DNA"/>
</dbReference>
<dbReference type="PANTHER" id="PTHR23506:SF23">
    <property type="entry name" value="GH10249P"/>
    <property type="match status" value="1"/>
</dbReference>
<keyword evidence="5 6" id="KW-0472">Membrane</keyword>
<feature type="domain" description="Major facilitator superfamily (MFS) profile" evidence="7">
    <location>
        <begin position="13"/>
        <end position="438"/>
    </location>
</feature>
<evidence type="ECO:0000256" key="5">
    <source>
        <dbReference type="ARBA" id="ARBA00023136"/>
    </source>
</evidence>
<dbReference type="GO" id="GO:0016020">
    <property type="term" value="C:membrane"/>
    <property type="evidence" value="ECO:0007669"/>
    <property type="project" value="UniProtKB-SubCell"/>
</dbReference>
<feature type="transmembrane region" description="Helical" evidence="6">
    <location>
        <begin position="276"/>
        <end position="296"/>
    </location>
</feature>
<dbReference type="SUPFAM" id="SSF103473">
    <property type="entry name" value="MFS general substrate transporter"/>
    <property type="match status" value="1"/>
</dbReference>
<keyword evidence="9" id="KW-1185">Reference proteome</keyword>
<feature type="transmembrane region" description="Helical" evidence="6">
    <location>
        <begin position="52"/>
        <end position="73"/>
    </location>
</feature>
<dbReference type="Proteomes" id="UP000799640">
    <property type="component" value="Unassembled WGS sequence"/>
</dbReference>
<evidence type="ECO:0000256" key="3">
    <source>
        <dbReference type="ARBA" id="ARBA00022692"/>
    </source>
</evidence>
<name>A0A6G1HSR6_9PEZI</name>
<keyword evidence="3 6" id="KW-0812">Transmembrane</keyword>
<evidence type="ECO:0000313" key="9">
    <source>
        <dbReference type="Proteomes" id="UP000799640"/>
    </source>
</evidence>
<dbReference type="CDD" id="cd17325">
    <property type="entry name" value="MFS_MdtG_SLC18_like"/>
    <property type="match status" value="1"/>
</dbReference>
<proteinExistence type="predicted"/>
<feature type="transmembrane region" description="Helical" evidence="6">
    <location>
        <begin position="85"/>
        <end position="104"/>
    </location>
</feature>
<feature type="transmembrane region" description="Helical" evidence="6">
    <location>
        <begin position="110"/>
        <end position="132"/>
    </location>
</feature>
<comment type="subcellular location">
    <subcellularLocation>
        <location evidence="1">Membrane</location>
        <topology evidence="1">Multi-pass membrane protein</topology>
    </subcellularLocation>
</comment>
<dbReference type="InterPro" id="IPR036259">
    <property type="entry name" value="MFS_trans_sf"/>
</dbReference>
<feature type="transmembrane region" description="Helical" evidence="6">
    <location>
        <begin position="247"/>
        <end position="264"/>
    </location>
</feature>
<dbReference type="OrthoDB" id="5086884at2759"/>
<keyword evidence="2" id="KW-0813">Transport</keyword>
<dbReference type="InterPro" id="IPR020846">
    <property type="entry name" value="MFS_dom"/>
</dbReference>
<dbReference type="Pfam" id="PF07690">
    <property type="entry name" value="MFS_1"/>
    <property type="match status" value="1"/>
</dbReference>
<protein>
    <submittedName>
        <fullName evidence="8">MFS general substrate transporter</fullName>
    </submittedName>
</protein>
<reference evidence="8" key="1">
    <citation type="journal article" date="2020" name="Stud. Mycol.">
        <title>101 Dothideomycetes genomes: a test case for predicting lifestyles and emergence of pathogens.</title>
        <authorList>
            <person name="Haridas S."/>
            <person name="Albert R."/>
            <person name="Binder M."/>
            <person name="Bloem J."/>
            <person name="Labutti K."/>
            <person name="Salamov A."/>
            <person name="Andreopoulos B."/>
            <person name="Baker S."/>
            <person name="Barry K."/>
            <person name="Bills G."/>
            <person name="Bluhm B."/>
            <person name="Cannon C."/>
            <person name="Castanera R."/>
            <person name="Culley D."/>
            <person name="Daum C."/>
            <person name="Ezra D."/>
            <person name="Gonzalez J."/>
            <person name="Henrissat B."/>
            <person name="Kuo A."/>
            <person name="Liang C."/>
            <person name="Lipzen A."/>
            <person name="Lutzoni F."/>
            <person name="Magnuson J."/>
            <person name="Mondo S."/>
            <person name="Nolan M."/>
            <person name="Ohm R."/>
            <person name="Pangilinan J."/>
            <person name="Park H.-J."/>
            <person name="Ramirez L."/>
            <person name="Alfaro M."/>
            <person name="Sun H."/>
            <person name="Tritt A."/>
            <person name="Yoshinaga Y."/>
            <person name="Zwiers L.-H."/>
            <person name="Turgeon B."/>
            <person name="Goodwin S."/>
            <person name="Spatafora J."/>
            <person name="Crous P."/>
            <person name="Grigoriev I."/>
        </authorList>
    </citation>
    <scope>NUCLEOTIDE SEQUENCE</scope>
    <source>
        <strain evidence="8">CBS 262.69</strain>
    </source>
</reference>
<evidence type="ECO:0000256" key="1">
    <source>
        <dbReference type="ARBA" id="ARBA00004141"/>
    </source>
</evidence>
<dbReference type="PROSITE" id="PS50850">
    <property type="entry name" value="MFS"/>
    <property type="match status" value="1"/>
</dbReference>
<dbReference type="InterPro" id="IPR011701">
    <property type="entry name" value="MFS"/>
</dbReference>
<dbReference type="Gene3D" id="1.20.1250.20">
    <property type="entry name" value="MFS general substrate transporter like domains"/>
    <property type="match status" value="1"/>
</dbReference>
<keyword evidence="4 6" id="KW-1133">Transmembrane helix</keyword>
<feature type="transmembrane region" description="Helical" evidence="6">
    <location>
        <begin position="308"/>
        <end position="326"/>
    </location>
</feature>
<gene>
    <name evidence="8" type="ORF">EJ06DRAFT_513044</name>
</gene>
<feature type="transmembrane region" description="Helical" evidence="6">
    <location>
        <begin position="173"/>
        <end position="194"/>
    </location>
</feature>
<dbReference type="PANTHER" id="PTHR23506">
    <property type="entry name" value="GH10249P"/>
    <property type="match status" value="1"/>
</dbReference>
<evidence type="ECO:0000256" key="2">
    <source>
        <dbReference type="ARBA" id="ARBA00022448"/>
    </source>
</evidence>
<accession>A0A6G1HSR6</accession>
<sequence length="458" mass="48944">MWAYDLRSSKDFALIVVSIATFTDVFVYGLLVPVTPFALEERIGVPKSDIQFWNSMLLGVLGGSMIAAALVFGAVSDALGRARRWPFICGLVLLGAATILFMLVKSLAAMIIARAFQGFATAVCFTLGYAIVSDHFTQAGELGWALGFTTTSLSLGWFLGPIVGGIIYEHAGYYAVFAPAVLLVLIEIVLRLLLIDPIRTPSIASETFDETAAVFNNVAETTPLLGKAPHPSVQRNAMVVLMQSPRFLMSMFGFCTMNSLMVGFDGVLPVYLKELFAFNSMQVSLTFIALTVPSLLSPFFGNLSDRFGTKWPAVAGLVMGVPGLLLMRLVTENTQKDYIILITLLVWIGLSFAVALPAFSAEVALVVESIEERNPGIFGPDGAAAQAYGLTNAGLGIGFAIGPIGAGWVRVQYGWPVMVTALAILLAVAVPIVLPVTGGPLFAKREEDLEVEGAEQGL</sequence>
<dbReference type="GO" id="GO:0022857">
    <property type="term" value="F:transmembrane transporter activity"/>
    <property type="evidence" value="ECO:0007669"/>
    <property type="project" value="InterPro"/>
</dbReference>
<evidence type="ECO:0000259" key="7">
    <source>
        <dbReference type="PROSITE" id="PS50850"/>
    </source>
</evidence>
<feature type="transmembrane region" description="Helical" evidence="6">
    <location>
        <begin position="387"/>
        <end position="409"/>
    </location>
</feature>